<dbReference type="Gene3D" id="2.40.160.50">
    <property type="entry name" value="membrane protein fhac: a member of the omp85/tpsb transporter family"/>
    <property type="match status" value="1"/>
</dbReference>
<dbReference type="Proteomes" id="UP000009232">
    <property type="component" value="Chromosome"/>
</dbReference>
<evidence type="ECO:0000259" key="10">
    <source>
        <dbReference type="PROSITE" id="PS51779"/>
    </source>
</evidence>
<dbReference type="InterPro" id="IPR051544">
    <property type="entry name" value="TPS_OM_transporter"/>
</dbReference>
<comment type="similarity">
    <text evidence="2">Belongs to the TPS (TC 1.B.20) family.</text>
</comment>
<feature type="domain" description="POTRA" evidence="10">
    <location>
        <begin position="65"/>
        <end position="140"/>
    </location>
</feature>
<keyword evidence="12" id="KW-1185">Reference proteome</keyword>
<evidence type="ECO:0000256" key="1">
    <source>
        <dbReference type="ARBA" id="ARBA00004442"/>
    </source>
</evidence>
<keyword evidence="7" id="KW-0472">Membrane</keyword>
<dbReference type="GO" id="GO:0008320">
    <property type="term" value="F:protein transmembrane transporter activity"/>
    <property type="evidence" value="ECO:0007669"/>
    <property type="project" value="TreeGrafter"/>
</dbReference>
<dbReference type="InterPro" id="IPR034746">
    <property type="entry name" value="POTRA"/>
</dbReference>
<evidence type="ECO:0000313" key="11">
    <source>
        <dbReference type="EMBL" id="AEG31868.1"/>
    </source>
</evidence>
<dbReference type="GO" id="GO:0009279">
    <property type="term" value="C:cell outer membrane"/>
    <property type="evidence" value="ECO:0007669"/>
    <property type="project" value="UniProtKB-SubCell"/>
</dbReference>
<dbReference type="GO" id="GO:0098046">
    <property type="term" value="C:type V protein secretion system complex"/>
    <property type="evidence" value="ECO:0007669"/>
    <property type="project" value="TreeGrafter"/>
</dbReference>
<dbReference type="PANTHER" id="PTHR34597">
    <property type="entry name" value="SLR1661 PROTEIN"/>
    <property type="match status" value="1"/>
</dbReference>
<comment type="subcellular location">
    <subcellularLocation>
        <location evidence="1">Cell outer membrane</location>
    </subcellularLocation>
</comment>
<reference evidence="11 12" key="1">
    <citation type="submission" date="2011-05" db="EMBL/GenBank/DDBJ databases">
        <title>Complete sequence of Thioalkalimicrobium cyclicum ALM1.</title>
        <authorList>
            <consortium name="US DOE Joint Genome Institute"/>
            <person name="Lucas S."/>
            <person name="Han J."/>
            <person name="Lapidus A."/>
            <person name="Cheng J.-F."/>
            <person name="Goodwin L."/>
            <person name="Pitluck S."/>
            <person name="Peters L."/>
            <person name="Mikhailova N."/>
            <person name="Davenport K."/>
            <person name="Han C."/>
            <person name="Tapia R."/>
            <person name="Land M."/>
            <person name="Hauser L."/>
            <person name="Kyrpides N."/>
            <person name="Ivanova N."/>
            <person name="Pagani I."/>
            <person name="Kappler U."/>
            <person name="Woyke T."/>
        </authorList>
    </citation>
    <scope>NUCLEOTIDE SEQUENCE [LARGE SCALE GENOMIC DNA]</scope>
    <source>
        <strain evidence="12">DSM 14477 / JCM 11371 / ALM1</strain>
    </source>
</reference>
<dbReference type="Pfam" id="PF03865">
    <property type="entry name" value="ShlB"/>
    <property type="match status" value="1"/>
</dbReference>
<dbReference type="Gene3D" id="3.10.20.310">
    <property type="entry name" value="membrane protein fhac"/>
    <property type="match status" value="1"/>
</dbReference>
<dbReference type="PROSITE" id="PS51779">
    <property type="entry name" value="POTRA"/>
    <property type="match status" value="1"/>
</dbReference>
<organism evidence="11 12">
    <name type="scientific">Thiomicrospira cyclica (strain DSM 14477 / JCM 11371 / ALM1)</name>
    <name type="common">Thioalkalimicrobium cyclicum</name>
    <dbReference type="NCBI Taxonomy" id="717773"/>
    <lineage>
        <taxon>Bacteria</taxon>
        <taxon>Pseudomonadati</taxon>
        <taxon>Pseudomonadota</taxon>
        <taxon>Gammaproteobacteria</taxon>
        <taxon>Thiotrichales</taxon>
        <taxon>Piscirickettsiaceae</taxon>
        <taxon>Thiomicrospira</taxon>
    </lineage>
</organism>
<dbReference type="InterPro" id="IPR005565">
    <property type="entry name" value="Hemolysn_activator_HlyB_C"/>
</dbReference>
<dbReference type="InterPro" id="IPR013686">
    <property type="entry name" value="Polypept-transport_assoc_ShlB"/>
</dbReference>
<dbReference type="Pfam" id="PF08479">
    <property type="entry name" value="POTRA_2"/>
    <property type="match status" value="1"/>
</dbReference>
<dbReference type="PANTHER" id="PTHR34597:SF1">
    <property type="entry name" value="HEME_HEMOPEXIN TRANSPORTER PROTEIN HUXB"/>
    <property type="match status" value="1"/>
</dbReference>
<keyword evidence="4" id="KW-1134">Transmembrane beta strand</keyword>
<keyword evidence="8" id="KW-0998">Cell outer membrane</keyword>
<keyword evidence="9" id="KW-0732">Signal</keyword>
<evidence type="ECO:0000256" key="8">
    <source>
        <dbReference type="ARBA" id="ARBA00023237"/>
    </source>
</evidence>
<evidence type="ECO:0000256" key="9">
    <source>
        <dbReference type="SAM" id="SignalP"/>
    </source>
</evidence>
<proteinExistence type="inferred from homology"/>
<name>F6D8L7_THICA</name>
<dbReference type="STRING" id="717773.Thicy_1101"/>
<keyword evidence="5" id="KW-0812">Transmembrane</keyword>
<dbReference type="OrthoDB" id="572300at2"/>
<dbReference type="eggNOG" id="COG2831">
    <property type="taxonomic scope" value="Bacteria"/>
</dbReference>
<accession>F6D8L7</accession>
<keyword evidence="6" id="KW-0653">Protein transport</keyword>
<sequence length="550" mass="60694">MPYSFFVLALIVSLLAHKSYAATQPDAGQLLRDTLQQPPAPFERDLNLEILTEPLIESTHGGTSVPLSKVVFEGNTVFSDAVLAGLLGDLTDNLYDLAAMRALANDITRYYREHGYPFARAYLPAQRLADGQLVIALLEGRYGQVTATGELAEQVQPFLNALKPGDIIYSPTLERVALLIADLPGISIIPIIQPGAETGAADFILQATPAKQYSGLVNIDNHGNRFTGDTRLIGNLNWSRLLLLGDQLSVSGMTTDEQMFFGSVNYQFPIRYEGLRGELSYVRTDYQLAKDFSALDATGQAEITTISASYPILRSQNANLSLVTSLQFKRFNDKVGVIDSDKIKTATVLPIALNFDKRDQIGLGGITYGSAIFTWGNLNIRDSEDRFNDRLTAQTHGQFQKVNLDVARIQAFNQAWSGFLRLNSQWAKDNLDSAEKMSIGGARAVRAYPIGEGSADRAALLQLEIRYQLDPAWTPYGFIDAAKTQINANPFDQNQPSNSREYSGGGLGIRYNHQPWRGELIAAWRWGGGLPQADTRDDVPRVWANISYQF</sequence>
<evidence type="ECO:0000256" key="7">
    <source>
        <dbReference type="ARBA" id="ARBA00023136"/>
    </source>
</evidence>
<keyword evidence="3" id="KW-0813">Transport</keyword>
<evidence type="ECO:0000256" key="6">
    <source>
        <dbReference type="ARBA" id="ARBA00022927"/>
    </source>
</evidence>
<evidence type="ECO:0000256" key="2">
    <source>
        <dbReference type="ARBA" id="ARBA00009055"/>
    </source>
</evidence>
<dbReference type="KEGG" id="tcy:Thicy_1101"/>
<protein>
    <submittedName>
        <fullName evidence="11">Polypeptide-transport-associated domain protein ShlB-type</fullName>
    </submittedName>
</protein>
<evidence type="ECO:0000313" key="12">
    <source>
        <dbReference type="Proteomes" id="UP000009232"/>
    </source>
</evidence>
<dbReference type="AlphaFoldDB" id="F6D8L7"/>
<dbReference type="HOGENOM" id="CLU_021521_2_2_6"/>
<gene>
    <name evidence="11" type="ordered locus">Thicy_1101</name>
</gene>
<feature type="chain" id="PRO_5003338595" evidence="9">
    <location>
        <begin position="22"/>
        <end position="550"/>
    </location>
</feature>
<evidence type="ECO:0000256" key="5">
    <source>
        <dbReference type="ARBA" id="ARBA00022692"/>
    </source>
</evidence>
<dbReference type="EMBL" id="CP002776">
    <property type="protein sequence ID" value="AEG31868.1"/>
    <property type="molecule type" value="Genomic_DNA"/>
</dbReference>
<dbReference type="RefSeq" id="WP_013835645.1">
    <property type="nucleotide sequence ID" value="NC_015581.1"/>
</dbReference>
<feature type="signal peptide" evidence="9">
    <location>
        <begin position="1"/>
        <end position="21"/>
    </location>
</feature>
<evidence type="ECO:0000256" key="3">
    <source>
        <dbReference type="ARBA" id="ARBA00022448"/>
    </source>
</evidence>
<evidence type="ECO:0000256" key="4">
    <source>
        <dbReference type="ARBA" id="ARBA00022452"/>
    </source>
</evidence>
<dbReference type="GO" id="GO:0046819">
    <property type="term" value="P:protein secretion by the type V secretion system"/>
    <property type="evidence" value="ECO:0007669"/>
    <property type="project" value="TreeGrafter"/>
</dbReference>